<dbReference type="InterPro" id="IPR013780">
    <property type="entry name" value="Glyco_hydro_b"/>
</dbReference>
<evidence type="ECO:0000313" key="9">
    <source>
        <dbReference type="EMBL" id="CAI0540743.1"/>
    </source>
</evidence>
<dbReference type="EC" id="3.2.1.22" evidence="3"/>
<evidence type="ECO:0000259" key="8">
    <source>
        <dbReference type="Pfam" id="PF17801"/>
    </source>
</evidence>
<dbReference type="InterPro" id="IPR041233">
    <property type="entry name" value="Melibiase_C"/>
</dbReference>
<gene>
    <name evidence="9" type="ORF">LITE_LOCUS41820</name>
</gene>
<feature type="domain" description="Alpha galactosidase C-terminal" evidence="8">
    <location>
        <begin position="125"/>
        <end position="199"/>
    </location>
</feature>
<organism evidence="9 10">
    <name type="scientific">Linum tenue</name>
    <dbReference type="NCBI Taxonomy" id="586396"/>
    <lineage>
        <taxon>Eukaryota</taxon>
        <taxon>Viridiplantae</taxon>
        <taxon>Streptophyta</taxon>
        <taxon>Embryophyta</taxon>
        <taxon>Tracheophyta</taxon>
        <taxon>Spermatophyta</taxon>
        <taxon>Magnoliopsida</taxon>
        <taxon>eudicotyledons</taxon>
        <taxon>Gunneridae</taxon>
        <taxon>Pentapetalae</taxon>
        <taxon>rosids</taxon>
        <taxon>fabids</taxon>
        <taxon>Malpighiales</taxon>
        <taxon>Linaceae</taxon>
        <taxon>Linum</taxon>
    </lineage>
</organism>
<name>A0AAV0Q5Y4_9ROSI</name>
<dbReference type="Pfam" id="PF17801">
    <property type="entry name" value="Melibiase_C"/>
    <property type="match status" value="1"/>
</dbReference>
<reference evidence="9" key="1">
    <citation type="submission" date="2022-08" db="EMBL/GenBank/DDBJ databases">
        <authorList>
            <person name="Gutierrez-Valencia J."/>
        </authorList>
    </citation>
    <scope>NUCLEOTIDE SEQUENCE</scope>
</reference>
<dbReference type="Gene3D" id="2.60.40.1180">
    <property type="entry name" value="Golgi alpha-mannosidase II"/>
    <property type="match status" value="1"/>
</dbReference>
<evidence type="ECO:0000256" key="5">
    <source>
        <dbReference type="ARBA" id="ARBA00022801"/>
    </source>
</evidence>
<evidence type="ECO:0000256" key="2">
    <source>
        <dbReference type="ARBA" id="ARBA00009743"/>
    </source>
</evidence>
<dbReference type="GO" id="GO:0009505">
    <property type="term" value="C:plant-type cell wall"/>
    <property type="evidence" value="ECO:0007669"/>
    <property type="project" value="TreeGrafter"/>
</dbReference>
<evidence type="ECO:0000256" key="6">
    <source>
        <dbReference type="ARBA" id="ARBA00023157"/>
    </source>
</evidence>
<dbReference type="InterPro" id="IPR013785">
    <property type="entry name" value="Aldolase_TIM"/>
</dbReference>
<dbReference type="GO" id="GO:0004557">
    <property type="term" value="F:alpha-galactosidase activity"/>
    <property type="evidence" value="ECO:0007669"/>
    <property type="project" value="UniProtKB-EC"/>
</dbReference>
<sequence>MGVRGTAGVDQGRHGKTLSFKWMKPMLEAESIATDIKSAALGNLVGRASSFPSGMKALADYVHHKGLKLGIYSDAGGKEDPATWAKTVGNSWRTTGDIGDNWHSMISRADTNDKWASYAGPGGWNVQVWAGPLSGKRVAVLLLNRGNSVASITARWSDIGLHNDAVFHARDLWKHLTIASVKGQISAKVRSHSCKMYVLSPN</sequence>
<dbReference type="EMBL" id="CAMGYJ010000009">
    <property type="protein sequence ID" value="CAI0540743.1"/>
    <property type="molecule type" value="Genomic_DNA"/>
</dbReference>
<dbReference type="GO" id="GO:0005975">
    <property type="term" value="P:carbohydrate metabolic process"/>
    <property type="evidence" value="ECO:0007669"/>
    <property type="project" value="InterPro"/>
</dbReference>
<proteinExistence type="inferred from homology"/>
<dbReference type="Gene3D" id="3.20.20.70">
    <property type="entry name" value="Aldolase class I"/>
    <property type="match status" value="2"/>
</dbReference>
<evidence type="ECO:0000256" key="1">
    <source>
        <dbReference type="ARBA" id="ARBA00001255"/>
    </source>
</evidence>
<comment type="similarity">
    <text evidence="2">Belongs to the glycosyl hydrolase 27 family.</text>
</comment>
<keyword evidence="4" id="KW-0732">Signal</keyword>
<dbReference type="Pfam" id="PF16499">
    <property type="entry name" value="Melibiase_2"/>
    <property type="match status" value="1"/>
</dbReference>
<dbReference type="PANTHER" id="PTHR11452:SF33">
    <property type="entry name" value="ALPHA-GALACTOSIDASE 2"/>
    <property type="match status" value="1"/>
</dbReference>
<dbReference type="PANTHER" id="PTHR11452">
    <property type="entry name" value="ALPHA-GALACTOSIDASE/ALPHA-N-ACETYLGALACTOSAMINIDASE"/>
    <property type="match status" value="1"/>
</dbReference>
<dbReference type="SUPFAM" id="SSF51011">
    <property type="entry name" value="Glycosyl hydrolase domain"/>
    <property type="match status" value="1"/>
</dbReference>
<comment type="catalytic activity">
    <reaction evidence="1">
        <text>Hydrolysis of terminal, non-reducing alpha-D-galactose residues in alpha-D-galactosides, including galactose oligosaccharides, galactomannans and galactolipids.</text>
        <dbReference type="EC" id="3.2.1.22"/>
    </reaction>
</comment>
<protein>
    <recommendedName>
        <fullName evidence="3">alpha-galactosidase</fullName>
        <ecNumber evidence="3">3.2.1.22</ecNumber>
    </recommendedName>
</protein>
<dbReference type="FunFam" id="2.60.40.1180:FF:000008">
    <property type="entry name" value="Alpha-galactosidase"/>
    <property type="match status" value="1"/>
</dbReference>
<evidence type="ECO:0000256" key="7">
    <source>
        <dbReference type="ARBA" id="ARBA00023295"/>
    </source>
</evidence>
<comment type="caution">
    <text evidence="9">The sequence shown here is derived from an EMBL/GenBank/DDBJ whole genome shotgun (WGS) entry which is preliminary data.</text>
</comment>
<dbReference type="SUPFAM" id="SSF51445">
    <property type="entry name" value="(Trans)glycosidases"/>
    <property type="match status" value="1"/>
</dbReference>
<keyword evidence="10" id="KW-1185">Reference proteome</keyword>
<evidence type="ECO:0000256" key="3">
    <source>
        <dbReference type="ARBA" id="ARBA00012755"/>
    </source>
</evidence>
<dbReference type="AlphaFoldDB" id="A0AAV0Q5Y4"/>
<keyword evidence="7" id="KW-0326">Glycosidase</keyword>
<keyword evidence="6" id="KW-1015">Disulfide bond</keyword>
<evidence type="ECO:0000256" key="4">
    <source>
        <dbReference type="ARBA" id="ARBA00022729"/>
    </source>
</evidence>
<keyword evidence="5" id="KW-0378">Hydrolase</keyword>
<accession>A0AAV0Q5Y4</accession>
<evidence type="ECO:0000313" key="10">
    <source>
        <dbReference type="Proteomes" id="UP001154282"/>
    </source>
</evidence>
<dbReference type="InterPro" id="IPR017853">
    <property type="entry name" value="GH"/>
</dbReference>
<dbReference type="Proteomes" id="UP001154282">
    <property type="component" value="Unassembled WGS sequence"/>
</dbReference>
<dbReference type="InterPro" id="IPR002241">
    <property type="entry name" value="Glyco_hydro_27"/>
</dbReference>